<protein>
    <recommendedName>
        <fullName evidence="2">SAM-dependent methyltransferase</fullName>
    </recommendedName>
</protein>
<sequence length="198" mass="22070">MKPYSEACDQNREPVLSVLKQELTGRQRLLEIGSGTGQHAVYLAGEFPDMVWQTSELPAMHAGIHAWLAEDSAPANVLPPISLDVCSDPWPKEPYDAVFSANTAHIIAWPQVQCLFTGVGETLEPGGIFCLYGPFNYNGGYTSESNARFDVWLKQRDPLSGIRDFERLNDLAEDAGLALKKDYEMPTNNRILTWLKAR</sequence>
<gene>
    <name evidence="1" type="ORF">MNBD_GAMMA14-193</name>
</gene>
<name>A0A3B0YGC6_9ZZZZ</name>
<accession>A0A3B0YGC6</accession>
<dbReference type="SUPFAM" id="SSF53335">
    <property type="entry name" value="S-adenosyl-L-methionine-dependent methyltransferases"/>
    <property type="match status" value="1"/>
</dbReference>
<evidence type="ECO:0008006" key="2">
    <source>
        <dbReference type="Google" id="ProtNLM"/>
    </source>
</evidence>
<dbReference type="PANTHER" id="PTHR20974:SF0">
    <property type="entry name" value="UPF0585 PROTEIN CG18661"/>
    <property type="match status" value="1"/>
</dbReference>
<dbReference type="CDD" id="cd02440">
    <property type="entry name" value="AdoMet_MTases"/>
    <property type="match status" value="1"/>
</dbReference>
<dbReference type="InterPro" id="IPR029063">
    <property type="entry name" value="SAM-dependent_MTases_sf"/>
</dbReference>
<dbReference type="EMBL" id="UOFM01000263">
    <property type="protein sequence ID" value="VAW78461.1"/>
    <property type="molecule type" value="Genomic_DNA"/>
</dbReference>
<dbReference type="Gene3D" id="3.40.50.150">
    <property type="entry name" value="Vaccinia Virus protein VP39"/>
    <property type="match status" value="1"/>
</dbReference>
<organism evidence="1">
    <name type="scientific">hydrothermal vent metagenome</name>
    <dbReference type="NCBI Taxonomy" id="652676"/>
    <lineage>
        <taxon>unclassified sequences</taxon>
        <taxon>metagenomes</taxon>
        <taxon>ecological metagenomes</taxon>
    </lineage>
</organism>
<dbReference type="InterPro" id="IPR010342">
    <property type="entry name" value="DUF938"/>
</dbReference>
<dbReference type="AlphaFoldDB" id="A0A3B0YGC6"/>
<dbReference type="Pfam" id="PF06080">
    <property type="entry name" value="DUF938"/>
    <property type="match status" value="1"/>
</dbReference>
<dbReference type="PANTHER" id="PTHR20974">
    <property type="entry name" value="UPF0585 PROTEIN CG18661"/>
    <property type="match status" value="1"/>
</dbReference>
<proteinExistence type="predicted"/>
<reference evidence="1" key="1">
    <citation type="submission" date="2018-06" db="EMBL/GenBank/DDBJ databases">
        <authorList>
            <person name="Zhirakovskaya E."/>
        </authorList>
    </citation>
    <scope>NUCLEOTIDE SEQUENCE</scope>
</reference>
<evidence type="ECO:0000313" key="1">
    <source>
        <dbReference type="EMBL" id="VAW78461.1"/>
    </source>
</evidence>